<evidence type="ECO:0000313" key="2">
    <source>
        <dbReference type="EMBL" id="MBB5688890.1"/>
    </source>
</evidence>
<sequence length="463" mass="50503">MPFLGAFEPADALGLIEIVANAPNRGSLRLEPDTVARLDALCASYHAAPDKEAFRAAHAETQAWWFGHRYAEWRAVETLLEGLDIAGAAVLDIGAGQGFDAWRLALRGARVTALEFSPIVAEAGAQSFPELRWIGGFAHALPFRNASFDHVFINAALHHMRDLPATIAEALRVLRPGGCLITSGDPFRADTTGPALEFDVFDRHEAVLLGINEQIPPLSDFLLTIERNRAVLAPEIFTQVLHGGRSGSGPALEEWTAWDLDADAPMLKARAGSLAMRIRLTAPWPHPRALQREGVLPPATFVGWLRDPARAVAEIARIIPRAMLDTPFPGAPAKFDLINGWRVARSTATTRTAYRRARLFRSRGAEPRLRFEARSNQPARITLLVNAVPAGTTPIGADWTALEADISAVPPGEPFVLEFQREGEPPDFDAGCFEVRLPAARAALGARLRDLLPRRLRRLAGMA</sequence>
<dbReference type="SUPFAM" id="SSF53335">
    <property type="entry name" value="S-adenosyl-L-methionine-dependent methyltransferases"/>
    <property type="match status" value="1"/>
</dbReference>
<dbReference type="PANTHER" id="PTHR43591:SF24">
    <property type="entry name" value="2-METHOXY-6-POLYPRENYL-1,4-BENZOQUINOL METHYLASE, MITOCHONDRIAL"/>
    <property type="match status" value="1"/>
</dbReference>
<dbReference type="EMBL" id="JACIJE010000002">
    <property type="protein sequence ID" value="MBB5688890.1"/>
    <property type="molecule type" value="Genomic_DNA"/>
</dbReference>
<comment type="caution">
    <text evidence="2">The sequence shown here is derived from an EMBL/GenBank/DDBJ whole genome shotgun (WGS) entry which is preliminary data.</text>
</comment>
<evidence type="ECO:0000313" key="3">
    <source>
        <dbReference type="Proteomes" id="UP000562254"/>
    </source>
</evidence>
<accession>A0A840XPW9</accession>
<dbReference type="GO" id="GO:0032259">
    <property type="term" value="P:methylation"/>
    <property type="evidence" value="ECO:0007669"/>
    <property type="project" value="UniProtKB-KW"/>
</dbReference>
<protein>
    <submittedName>
        <fullName evidence="2">SAM-dependent methyltransferase</fullName>
    </submittedName>
</protein>
<dbReference type="CDD" id="cd02440">
    <property type="entry name" value="AdoMet_MTases"/>
    <property type="match status" value="1"/>
</dbReference>
<dbReference type="GO" id="GO:0008757">
    <property type="term" value="F:S-adenosylmethionine-dependent methyltransferase activity"/>
    <property type="evidence" value="ECO:0007669"/>
    <property type="project" value="InterPro"/>
</dbReference>
<dbReference type="Pfam" id="PF08241">
    <property type="entry name" value="Methyltransf_11"/>
    <property type="match status" value="1"/>
</dbReference>
<dbReference type="Proteomes" id="UP000562254">
    <property type="component" value="Unassembled WGS sequence"/>
</dbReference>
<keyword evidence="2" id="KW-0808">Transferase</keyword>
<name>A0A840XPW9_9PROT</name>
<proteinExistence type="predicted"/>
<dbReference type="AlphaFoldDB" id="A0A840XPW9"/>
<organism evidence="2 3">
    <name type="scientific">Neoroseomonas alkaliterrae</name>
    <dbReference type="NCBI Taxonomy" id="1452450"/>
    <lineage>
        <taxon>Bacteria</taxon>
        <taxon>Pseudomonadati</taxon>
        <taxon>Pseudomonadota</taxon>
        <taxon>Alphaproteobacteria</taxon>
        <taxon>Acetobacterales</taxon>
        <taxon>Acetobacteraceae</taxon>
        <taxon>Neoroseomonas</taxon>
    </lineage>
</organism>
<evidence type="ECO:0000259" key="1">
    <source>
        <dbReference type="Pfam" id="PF08241"/>
    </source>
</evidence>
<dbReference type="PANTHER" id="PTHR43591">
    <property type="entry name" value="METHYLTRANSFERASE"/>
    <property type="match status" value="1"/>
</dbReference>
<keyword evidence="3" id="KW-1185">Reference proteome</keyword>
<keyword evidence="2" id="KW-0489">Methyltransferase</keyword>
<dbReference type="InterPro" id="IPR029063">
    <property type="entry name" value="SAM-dependent_MTases_sf"/>
</dbReference>
<gene>
    <name evidence="2" type="ORF">FHS88_001006</name>
</gene>
<dbReference type="Gene3D" id="3.40.50.150">
    <property type="entry name" value="Vaccinia Virus protein VP39"/>
    <property type="match status" value="1"/>
</dbReference>
<reference evidence="2 3" key="1">
    <citation type="submission" date="2020-08" db="EMBL/GenBank/DDBJ databases">
        <title>Genomic Encyclopedia of Type Strains, Phase IV (KMG-IV): sequencing the most valuable type-strain genomes for metagenomic binning, comparative biology and taxonomic classification.</title>
        <authorList>
            <person name="Goeker M."/>
        </authorList>
    </citation>
    <scope>NUCLEOTIDE SEQUENCE [LARGE SCALE GENOMIC DNA]</scope>
    <source>
        <strain evidence="2 3">DSM 25895</strain>
    </source>
</reference>
<feature type="domain" description="Methyltransferase type 11" evidence="1">
    <location>
        <begin position="91"/>
        <end position="181"/>
    </location>
</feature>
<dbReference type="InterPro" id="IPR013216">
    <property type="entry name" value="Methyltransf_11"/>
</dbReference>